<organism evidence="1 2">
    <name type="scientific">Candidatus Endonucleibacter bathymodioli</name>
    <dbReference type="NCBI Taxonomy" id="539814"/>
    <lineage>
        <taxon>Bacteria</taxon>
        <taxon>Pseudomonadati</taxon>
        <taxon>Pseudomonadota</taxon>
        <taxon>Gammaproteobacteria</taxon>
        <taxon>Oceanospirillales</taxon>
        <taxon>Endozoicomonadaceae</taxon>
        <taxon>Candidatus Endonucleibacter</taxon>
    </lineage>
</organism>
<accession>A0AA90STA9</accession>
<comment type="caution">
    <text evidence="1">The sequence shown here is derived from an EMBL/GenBank/DDBJ whole genome shotgun (WGS) entry which is preliminary data.</text>
</comment>
<evidence type="ECO:0000313" key="1">
    <source>
        <dbReference type="EMBL" id="MDP0589440.1"/>
    </source>
</evidence>
<dbReference type="Proteomes" id="UP001178148">
    <property type="component" value="Unassembled WGS sequence"/>
</dbReference>
<protein>
    <submittedName>
        <fullName evidence="1">Uncharacterized protein</fullName>
    </submittedName>
</protein>
<proteinExistence type="predicted"/>
<keyword evidence="2" id="KW-1185">Reference proteome</keyword>
<dbReference type="AlphaFoldDB" id="A0AA90STA9"/>
<name>A0AA90STA9_9GAMM</name>
<reference evidence="1 2" key="1">
    <citation type="journal article" date="2023" name="bioRxiv">
        <title>An intranuclear bacterial parasite of deep-sea mussels expresses apoptosis inhibitors acquired from its host.</title>
        <authorList>
            <person name="Gonzalez Porras M.A."/>
            <person name="Assie A."/>
            <person name="Tietjen M."/>
            <person name="Violette M."/>
            <person name="Kleiner M."/>
            <person name="Gruber-Vodicka H."/>
            <person name="Dubilier N."/>
            <person name="Leisch N."/>
        </authorList>
    </citation>
    <scope>NUCLEOTIDE SEQUENCE [LARGE SCALE GENOMIC DNA]</scope>
    <source>
        <strain evidence="1">IAP13</strain>
    </source>
</reference>
<evidence type="ECO:0000313" key="2">
    <source>
        <dbReference type="Proteomes" id="UP001178148"/>
    </source>
</evidence>
<gene>
    <name evidence="1" type="ORF">QS748_09725</name>
</gene>
<sequence length="71" mass="8161">MPSIKGHYGVLCFVSLDLARMELFIGWMLLPQIFEKALRFWCSIVSRNHAMRDRCVKNQLEVLGIAHKAGN</sequence>
<dbReference type="EMBL" id="JASXSV010000014">
    <property type="protein sequence ID" value="MDP0589440.1"/>
    <property type="molecule type" value="Genomic_DNA"/>
</dbReference>